<feature type="chain" id="PRO_5043857984" description="Lipoprotein" evidence="1">
    <location>
        <begin position="20"/>
        <end position="150"/>
    </location>
</feature>
<gene>
    <name evidence="2" type="ORF">RM544_06485</name>
</gene>
<dbReference type="EMBL" id="JAVRIE010000002">
    <property type="protein sequence ID" value="MDT0582177.1"/>
    <property type="molecule type" value="Genomic_DNA"/>
</dbReference>
<feature type="signal peptide" evidence="1">
    <location>
        <begin position="1"/>
        <end position="19"/>
    </location>
</feature>
<name>A0AAW8QYS0_9ALTE</name>
<reference evidence="2 3" key="1">
    <citation type="submission" date="2023-09" db="EMBL/GenBank/DDBJ databases">
        <authorList>
            <person name="Rey-Velasco X."/>
        </authorList>
    </citation>
    <scope>NUCLEOTIDE SEQUENCE [LARGE SCALE GENOMIC DNA]</scope>
    <source>
        <strain evidence="2 3">W409</strain>
    </source>
</reference>
<comment type="caution">
    <text evidence="2">The sequence shown here is derived from an EMBL/GenBank/DDBJ whole genome shotgun (WGS) entry which is preliminary data.</text>
</comment>
<organism evidence="2 3">
    <name type="scientific">Brumicola blandensis</name>
    <dbReference type="NCBI Taxonomy" id="3075611"/>
    <lineage>
        <taxon>Bacteria</taxon>
        <taxon>Pseudomonadati</taxon>
        <taxon>Pseudomonadota</taxon>
        <taxon>Gammaproteobacteria</taxon>
        <taxon>Alteromonadales</taxon>
        <taxon>Alteromonadaceae</taxon>
        <taxon>Brumicola</taxon>
    </lineage>
</organism>
<dbReference type="RefSeq" id="WP_311360955.1">
    <property type="nucleotide sequence ID" value="NZ_JAVRIE010000002.1"/>
</dbReference>
<dbReference type="Proteomes" id="UP001249020">
    <property type="component" value="Unassembled WGS sequence"/>
</dbReference>
<dbReference type="PROSITE" id="PS51257">
    <property type="entry name" value="PROKAR_LIPOPROTEIN"/>
    <property type="match status" value="1"/>
</dbReference>
<proteinExistence type="predicted"/>
<sequence length="150" mass="16196">MKSSTLLLITAFIITGLSACSSTTRQNSSNKSATVKETKVAVFTSTSSEPVAKVGDTFTSENIIYTVQDENSLLTLECSASEKASTPGFVVALFCNNFAKSTLIEKQKEGYLFKDENTDKPFGNASDVIQSLPDAKASNVKLVKTFPYKK</sequence>
<keyword evidence="1" id="KW-0732">Signal</keyword>
<accession>A0AAW8QYS0</accession>
<evidence type="ECO:0000256" key="1">
    <source>
        <dbReference type="SAM" id="SignalP"/>
    </source>
</evidence>
<keyword evidence="3" id="KW-1185">Reference proteome</keyword>
<dbReference type="AlphaFoldDB" id="A0AAW8QYS0"/>
<evidence type="ECO:0000313" key="2">
    <source>
        <dbReference type="EMBL" id="MDT0582177.1"/>
    </source>
</evidence>
<evidence type="ECO:0000313" key="3">
    <source>
        <dbReference type="Proteomes" id="UP001249020"/>
    </source>
</evidence>
<evidence type="ECO:0008006" key="4">
    <source>
        <dbReference type="Google" id="ProtNLM"/>
    </source>
</evidence>
<protein>
    <recommendedName>
        <fullName evidence="4">Lipoprotein</fullName>
    </recommendedName>
</protein>